<keyword evidence="1" id="KW-0812">Transmembrane</keyword>
<accession>A0A7G1KK39</accession>
<evidence type="ECO:0000313" key="5">
    <source>
        <dbReference type="Proteomes" id="UP000516173"/>
    </source>
</evidence>
<keyword evidence="1" id="KW-1133">Transmembrane helix</keyword>
<dbReference type="Proteomes" id="UP000516173">
    <property type="component" value="Chromosome"/>
</dbReference>
<dbReference type="GO" id="GO:0005576">
    <property type="term" value="C:extracellular region"/>
    <property type="evidence" value="ECO:0007669"/>
    <property type="project" value="TreeGrafter"/>
</dbReference>
<evidence type="ECO:0000256" key="1">
    <source>
        <dbReference type="SAM" id="Phobius"/>
    </source>
</evidence>
<dbReference type="InterPro" id="IPR003399">
    <property type="entry name" value="Mce/MlaD"/>
</dbReference>
<sequence length="352" mass="37840">MATVRQLFRRQTRGRRRPLEEYSKLRIGVVAVAVLAVVVAVTVFVNSLHLGQETYRANFAQAAGLGAGDGVTLAGIQVGTVTGTRLAGDHVVVTMKLRRGLPLGADSGAAIKLTTLLGSRYVELRPSGSGRLPGNTIALARTEVPYDLETALENATTTFSSIDADRVAQTMSALTEQLRGTPALVPDTLRNMRTLATVIGDRRAQLGQLLTSTDQVTTLLREQQTELAGMVAQGRNVLQELISRQQAIVGLLNAATTLVQQLQPIAVDDQPEIQQLLDNLAQMTGMIAGHDDLLRNILQILPVPWRLFANATGTGQELVGNGPDGAFIDSFMCALSGYAQRVNQPTYFQDCK</sequence>
<dbReference type="EMBL" id="AP023396">
    <property type="protein sequence ID" value="BCK54926.1"/>
    <property type="molecule type" value="Genomic_DNA"/>
</dbReference>
<dbReference type="InterPro" id="IPR024516">
    <property type="entry name" value="Mce_C"/>
</dbReference>
<dbReference type="PANTHER" id="PTHR33371:SF18">
    <property type="entry name" value="MCE-FAMILY PROTEIN MCE3C"/>
    <property type="match status" value="1"/>
</dbReference>
<dbReference type="InterPro" id="IPR052336">
    <property type="entry name" value="MlaD_Phospholipid_Transporter"/>
</dbReference>
<dbReference type="PANTHER" id="PTHR33371">
    <property type="entry name" value="INTERMEMBRANE PHOSPHOLIPID TRANSPORT SYSTEM BINDING PROTEIN MLAD-RELATED"/>
    <property type="match status" value="1"/>
</dbReference>
<dbReference type="NCBIfam" id="TIGR00996">
    <property type="entry name" value="Mtu_fam_mce"/>
    <property type="match status" value="1"/>
</dbReference>
<reference evidence="4 5" key="1">
    <citation type="submission" date="2020-08" db="EMBL/GenBank/DDBJ databases">
        <title>Genome Sequencing of Nocardia wallacei strain FMUON74 and assembly.</title>
        <authorList>
            <person name="Toyokawa M."/>
            <person name="Uesaka K."/>
        </authorList>
    </citation>
    <scope>NUCLEOTIDE SEQUENCE [LARGE SCALE GENOMIC DNA]</scope>
    <source>
        <strain evidence="4 5">FMUON74</strain>
    </source>
</reference>
<feature type="transmembrane region" description="Helical" evidence="1">
    <location>
        <begin position="25"/>
        <end position="45"/>
    </location>
</feature>
<dbReference type="InterPro" id="IPR005693">
    <property type="entry name" value="Mce"/>
</dbReference>
<protein>
    <submittedName>
        <fullName evidence="4">Putative MCE family protein</fullName>
    </submittedName>
</protein>
<dbReference type="KEGG" id="nwl:NWFMUON74_26980"/>
<feature type="domain" description="Mammalian cell entry C-terminal" evidence="3">
    <location>
        <begin position="133"/>
        <end position="314"/>
    </location>
</feature>
<organism evidence="4 5">
    <name type="scientific">Nocardia wallacei</name>
    <dbReference type="NCBI Taxonomy" id="480035"/>
    <lineage>
        <taxon>Bacteria</taxon>
        <taxon>Bacillati</taxon>
        <taxon>Actinomycetota</taxon>
        <taxon>Actinomycetes</taxon>
        <taxon>Mycobacteriales</taxon>
        <taxon>Nocardiaceae</taxon>
        <taxon>Nocardia</taxon>
    </lineage>
</organism>
<name>A0A7G1KK39_9NOCA</name>
<keyword evidence="5" id="KW-1185">Reference proteome</keyword>
<dbReference type="AlphaFoldDB" id="A0A7G1KK39"/>
<gene>
    <name evidence="4" type="ORF">NWFMUON74_26980</name>
</gene>
<evidence type="ECO:0000259" key="3">
    <source>
        <dbReference type="Pfam" id="PF11887"/>
    </source>
</evidence>
<dbReference type="Pfam" id="PF11887">
    <property type="entry name" value="Mce4_CUP1"/>
    <property type="match status" value="1"/>
</dbReference>
<proteinExistence type="predicted"/>
<evidence type="ECO:0000313" key="4">
    <source>
        <dbReference type="EMBL" id="BCK54926.1"/>
    </source>
</evidence>
<evidence type="ECO:0000259" key="2">
    <source>
        <dbReference type="Pfam" id="PF02470"/>
    </source>
</evidence>
<feature type="domain" description="Mce/MlaD" evidence="2">
    <location>
        <begin position="53"/>
        <end position="126"/>
    </location>
</feature>
<dbReference type="Pfam" id="PF02470">
    <property type="entry name" value="MlaD"/>
    <property type="match status" value="1"/>
</dbReference>
<keyword evidence="1" id="KW-0472">Membrane</keyword>